<feature type="transmembrane region" description="Helical" evidence="1">
    <location>
        <begin position="174"/>
        <end position="196"/>
    </location>
</feature>
<proteinExistence type="predicted"/>
<evidence type="ECO:0000256" key="1">
    <source>
        <dbReference type="SAM" id="Phobius"/>
    </source>
</evidence>
<keyword evidence="1" id="KW-1133">Transmembrane helix</keyword>
<name>A0A7H8QBN9_9BACL</name>
<dbReference type="AlphaFoldDB" id="A0A7H8QBN9"/>
<feature type="transmembrane region" description="Helical" evidence="1">
    <location>
        <begin position="78"/>
        <end position="99"/>
    </location>
</feature>
<gene>
    <name evidence="2" type="ORF">HF394_10240</name>
</gene>
<evidence type="ECO:0000313" key="3">
    <source>
        <dbReference type="Proteomes" id="UP000509222"/>
    </source>
</evidence>
<dbReference type="Pfam" id="PF04854">
    <property type="entry name" value="DUF624"/>
    <property type="match status" value="1"/>
</dbReference>
<keyword evidence="3" id="KW-1185">Reference proteome</keyword>
<sequence>MNSTRGFIYSVTEWITRFAYVNLLWILFSLLGAVVFGLFPATTAMFAVTRQWLRGNTDEPVLKTFWDYYRKDFWKSNVVGLFVAGIAALIAIDILFIQANGGSGLGWTNVPLFAFMLLFLLFLFFLFPTFVHFDMKPGKVIKNAFLLMLVNPLHSVIILLCLVPLFFIMQLVPALAVIFGGSLYAFITMWVCLHAFDKAQQKSRQVSSE</sequence>
<reference evidence="3" key="1">
    <citation type="submission" date="2020-06" db="EMBL/GenBank/DDBJ databases">
        <title>Isolation of Planomicrobium glaciei.</title>
        <authorList>
            <person name="Malisova L."/>
            <person name="Safrankova R."/>
            <person name="Jakubu V."/>
            <person name="Spanelova P."/>
        </authorList>
    </citation>
    <scope>NUCLEOTIDE SEQUENCE [LARGE SCALE GENOMIC DNA]</scope>
    <source>
        <strain evidence="3">NRL-ATB46093</strain>
    </source>
</reference>
<keyword evidence="1" id="KW-0812">Transmembrane</keyword>
<dbReference type="Proteomes" id="UP000509222">
    <property type="component" value="Chromosome"/>
</dbReference>
<evidence type="ECO:0000313" key="2">
    <source>
        <dbReference type="EMBL" id="QKX50931.1"/>
    </source>
</evidence>
<feature type="transmembrane region" description="Helical" evidence="1">
    <location>
        <begin position="23"/>
        <end position="48"/>
    </location>
</feature>
<accession>A0A7H8QBN9</accession>
<protein>
    <submittedName>
        <fullName evidence="2">DUF624 domain-containing protein</fullName>
    </submittedName>
</protein>
<feature type="transmembrane region" description="Helical" evidence="1">
    <location>
        <begin position="111"/>
        <end position="133"/>
    </location>
</feature>
<dbReference type="RefSeq" id="WP_176294525.1">
    <property type="nucleotide sequence ID" value="NZ_CP051177.1"/>
</dbReference>
<organism evidence="2 3">
    <name type="scientific">Planococcus glaciei</name>
    <dbReference type="NCBI Taxonomy" id="459472"/>
    <lineage>
        <taxon>Bacteria</taxon>
        <taxon>Bacillati</taxon>
        <taxon>Bacillota</taxon>
        <taxon>Bacilli</taxon>
        <taxon>Bacillales</taxon>
        <taxon>Caryophanaceae</taxon>
        <taxon>Planococcus</taxon>
    </lineage>
</organism>
<dbReference type="InterPro" id="IPR006938">
    <property type="entry name" value="DUF624"/>
</dbReference>
<feature type="transmembrane region" description="Helical" evidence="1">
    <location>
        <begin position="145"/>
        <end position="168"/>
    </location>
</feature>
<dbReference type="EMBL" id="CP051177">
    <property type="protein sequence ID" value="QKX50931.1"/>
    <property type="molecule type" value="Genomic_DNA"/>
</dbReference>
<keyword evidence="1" id="KW-0472">Membrane</keyword>